<name>A0A518ALW5_9BACT</name>
<dbReference type="KEGG" id="amuc:Pan181_18920"/>
<dbReference type="Proteomes" id="UP000315750">
    <property type="component" value="Chromosome"/>
</dbReference>
<gene>
    <name evidence="1" type="ORF">Pan181_18920</name>
</gene>
<dbReference type="RefSeq" id="WP_261342247.1">
    <property type="nucleotide sequence ID" value="NZ_CP036278.1"/>
</dbReference>
<sequence>MGIKLAINFVFDLNARYQVGLPFGTRFLDPLRPCVGVQLAMLVR</sequence>
<organism evidence="1 2">
    <name type="scientific">Aeoliella mucimassa</name>
    <dbReference type="NCBI Taxonomy" id="2527972"/>
    <lineage>
        <taxon>Bacteria</taxon>
        <taxon>Pseudomonadati</taxon>
        <taxon>Planctomycetota</taxon>
        <taxon>Planctomycetia</taxon>
        <taxon>Pirellulales</taxon>
        <taxon>Lacipirellulaceae</taxon>
        <taxon>Aeoliella</taxon>
    </lineage>
</organism>
<proteinExistence type="predicted"/>
<evidence type="ECO:0000313" key="1">
    <source>
        <dbReference type="EMBL" id="QDU55698.1"/>
    </source>
</evidence>
<reference evidence="1 2" key="1">
    <citation type="submission" date="2019-02" db="EMBL/GenBank/DDBJ databases">
        <title>Deep-cultivation of Planctomycetes and their phenomic and genomic characterization uncovers novel biology.</title>
        <authorList>
            <person name="Wiegand S."/>
            <person name="Jogler M."/>
            <person name="Boedeker C."/>
            <person name="Pinto D."/>
            <person name="Vollmers J."/>
            <person name="Rivas-Marin E."/>
            <person name="Kohn T."/>
            <person name="Peeters S.H."/>
            <person name="Heuer A."/>
            <person name="Rast P."/>
            <person name="Oberbeckmann S."/>
            <person name="Bunk B."/>
            <person name="Jeske O."/>
            <person name="Meyerdierks A."/>
            <person name="Storesund J.E."/>
            <person name="Kallscheuer N."/>
            <person name="Luecker S."/>
            <person name="Lage O.M."/>
            <person name="Pohl T."/>
            <person name="Merkel B.J."/>
            <person name="Hornburger P."/>
            <person name="Mueller R.-W."/>
            <person name="Bruemmer F."/>
            <person name="Labrenz M."/>
            <person name="Spormann A.M."/>
            <person name="Op den Camp H."/>
            <person name="Overmann J."/>
            <person name="Amann R."/>
            <person name="Jetten M.S.M."/>
            <person name="Mascher T."/>
            <person name="Medema M.H."/>
            <person name="Devos D.P."/>
            <person name="Kaster A.-K."/>
            <person name="Ovreas L."/>
            <person name="Rohde M."/>
            <person name="Galperin M.Y."/>
            <person name="Jogler C."/>
        </authorList>
    </citation>
    <scope>NUCLEOTIDE SEQUENCE [LARGE SCALE GENOMIC DNA]</scope>
    <source>
        <strain evidence="1 2">Pan181</strain>
    </source>
</reference>
<keyword evidence="2" id="KW-1185">Reference proteome</keyword>
<dbReference type="EMBL" id="CP036278">
    <property type="protein sequence ID" value="QDU55698.1"/>
    <property type="molecule type" value="Genomic_DNA"/>
</dbReference>
<protein>
    <submittedName>
        <fullName evidence="1">Uncharacterized protein</fullName>
    </submittedName>
</protein>
<accession>A0A518ALW5</accession>
<dbReference type="AlphaFoldDB" id="A0A518ALW5"/>
<evidence type="ECO:0000313" key="2">
    <source>
        <dbReference type="Proteomes" id="UP000315750"/>
    </source>
</evidence>